<comment type="caution">
    <text evidence="3">The sequence shown here is derived from an EMBL/GenBank/DDBJ whole genome shotgun (WGS) entry which is preliminary data.</text>
</comment>
<dbReference type="PANTHER" id="PTHR33121">
    <property type="entry name" value="CYCLIC DI-GMP PHOSPHODIESTERASE PDEF"/>
    <property type="match status" value="1"/>
</dbReference>
<dbReference type="Gene3D" id="3.30.70.270">
    <property type="match status" value="1"/>
</dbReference>
<evidence type="ECO:0000259" key="1">
    <source>
        <dbReference type="PROSITE" id="PS50883"/>
    </source>
</evidence>
<dbReference type="SUPFAM" id="SSF141868">
    <property type="entry name" value="EAL domain-like"/>
    <property type="match status" value="1"/>
</dbReference>
<dbReference type="PANTHER" id="PTHR33121:SF70">
    <property type="entry name" value="SIGNALING PROTEIN YKOW"/>
    <property type="match status" value="1"/>
</dbReference>
<dbReference type="GO" id="GO:0071111">
    <property type="term" value="F:cyclic-guanylate-specific phosphodiesterase activity"/>
    <property type="evidence" value="ECO:0007669"/>
    <property type="project" value="InterPro"/>
</dbReference>
<dbReference type="Gene3D" id="3.20.20.450">
    <property type="entry name" value="EAL domain"/>
    <property type="match status" value="1"/>
</dbReference>
<dbReference type="SMART" id="SM00052">
    <property type="entry name" value="EAL"/>
    <property type="match status" value="1"/>
</dbReference>
<feature type="domain" description="EAL" evidence="1">
    <location>
        <begin position="318"/>
        <end position="570"/>
    </location>
</feature>
<dbReference type="RefSeq" id="WP_160418520.1">
    <property type="nucleotide sequence ID" value="NZ_WTKP01000005.1"/>
</dbReference>
<dbReference type="PROSITE" id="PS50887">
    <property type="entry name" value="GGDEF"/>
    <property type="match status" value="1"/>
</dbReference>
<dbReference type="Pfam" id="PF00563">
    <property type="entry name" value="EAL"/>
    <property type="match status" value="1"/>
</dbReference>
<dbReference type="InterPro" id="IPR000160">
    <property type="entry name" value="GGDEF_dom"/>
</dbReference>
<dbReference type="NCBIfam" id="TIGR00254">
    <property type="entry name" value="GGDEF"/>
    <property type="match status" value="1"/>
</dbReference>
<proteinExistence type="predicted"/>
<dbReference type="InterPro" id="IPR035919">
    <property type="entry name" value="EAL_sf"/>
</dbReference>
<dbReference type="InterPro" id="IPR043128">
    <property type="entry name" value="Rev_trsase/Diguanyl_cyclase"/>
</dbReference>
<dbReference type="Proteomes" id="UP000437638">
    <property type="component" value="Unassembled WGS sequence"/>
</dbReference>
<name>A0A7X3KR93_9GAMM</name>
<accession>A0A7X3KR93</accession>
<gene>
    <name evidence="3" type="ORF">GPM19_07970</name>
</gene>
<dbReference type="InterPro" id="IPR050706">
    <property type="entry name" value="Cyclic-di-GMP_PDE-like"/>
</dbReference>
<dbReference type="PROSITE" id="PS50883">
    <property type="entry name" value="EAL"/>
    <property type="match status" value="1"/>
</dbReference>
<evidence type="ECO:0000259" key="2">
    <source>
        <dbReference type="PROSITE" id="PS50887"/>
    </source>
</evidence>
<dbReference type="InterPro" id="IPR029787">
    <property type="entry name" value="Nucleotide_cyclase"/>
</dbReference>
<dbReference type="CDD" id="cd01949">
    <property type="entry name" value="GGDEF"/>
    <property type="match status" value="1"/>
</dbReference>
<feature type="domain" description="GGDEF" evidence="2">
    <location>
        <begin position="177"/>
        <end position="309"/>
    </location>
</feature>
<reference evidence="3 4" key="1">
    <citation type="submission" date="2019-12" db="EMBL/GenBank/DDBJ databases">
        <title>Halomonas rutogse sp. nov. isolated from two lakes on Tibetan Plateau.</title>
        <authorList>
            <person name="Gao P."/>
        </authorList>
    </citation>
    <scope>NUCLEOTIDE SEQUENCE [LARGE SCALE GENOMIC DNA]</scope>
    <source>
        <strain evidence="3 4">ZH2S</strain>
    </source>
</reference>
<evidence type="ECO:0000313" key="3">
    <source>
        <dbReference type="EMBL" id="MWJ28141.1"/>
    </source>
</evidence>
<evidence type="ECO:0000313" key="4">
    <source>
        <dbReference type="Proteomes" id="UP000437638"/>
    </source>
</evidence>
<dbReference type="AlphaFoldDB" id="A0A7X3KR93"/>
<dbReference type="SMART" id="SM00267">
    <property type="entry name" value="GGDEF"/>
    <property type="match status" value="1"/>
</dbReference>
<protein>
    <submittedName>
        <fullName evidence="3">EAL domain-containing protein</fullName>
    </submittedName>
</protein>
<dbReference type="EMBL" id="WTKP01000005">
    <property type="protein sequence ID" value="MWJ28141.1"/>
    <property type="molecule type" value="Genomic_DNA"/>
</dbReference>
<dbReference type="InterPro" id="IPR001633">
    <property type="entry name" value="EAL_dom"/>
</dbReference>
<organism evidence="3 4">
    <name type="scientific">Vreelandella zhuhanensis</name>
    <dbReference type="NCBI Taxonomy" id="2684210"/>
    <lineage>
        <taxon>Bacteria</taxon>
        <taxon>Pseudomonadati</taxon>
        <taxon>Pseudomonadota</taxon>
        <taxon>Gammaproteobacteria</taxon>
        <taxon>Oceanospirillales</taxon>
        <taxon>Halomonadaceae</taxon>
        <taxon>Vreelandella</taxon>
    </lineage>
</organism>
<dbReference type="CDD" id="cd01948">
    <property type="entry name" value="EAL"/>
    <property type="match status" value="1"/>
</dbReference>
<sequence length="573" mass="63792">MAWKEWFNISRHMASCSQALKDTNRLLREEIEQRREAQARVASLARFPDENRNPVLRLNAMGELLYANPASALLLAQWADNKQAPQHWQLKVDSALATGRVHEEELWLDSRCLLLSLTPIPDAGYANVYGIDITDRKRYEAELEQRNRLDTLTGLVNRQVLDDRITQALCEARVRQHSVAVIVLDLENFRLINGMLGHQGGDQVLRALAQRLVTHVDNNATPSRLDGDTFAVLLPLSPEADDLASQASQWLSQLQAPMAVEDQTLECQIVAGIAVGPEDADNAGNLLRHAHLAANRARQLRQRYHFFIEELNTSVRQRHQRLQALKAALANEELILHYQLQHDAHGQVCGAEALMRWPQPDGSMVSPGDFIPLAESSGMIIPLGNLALNQACIQAAAWREAGWPLRIAVNLGAEHFIDSSLIDTITELLHRHDLPPGSLEVEITESTLMENTGIAQEQIKTLNCLGVDVALDDFGTGHTSMAYLRDLPAQRLKLDRQFVQGLPENRHNRAICHAMITLGHELGMCVLAEGVEDQVEMDALRDMGCDEFQGFLLARPQASQDIALPEATTSTLP</sequence>
<keyword evidence="4" id="KW-1185">Reference proteome</keyword>
<dbReference type="Gene3D" id="3.30.450.20">
    <property type="entry name" value="PAS domain"/>
    <property type="match status" value="1"/>
</dbReference>
<dbReference type="SUPFAM" id="SSF55073">
    <property type="entry name" value="Nucleotide cyclase"/>
    <property type="match status" value="1"/>
</dbReference>
<dbReference type="Pfam" id="PF00990">
    <property type="entry name" value="GGDEF"/>
    <property type="match status" value="1"/>
</dbReference>